<sequence>MAAPDNDSEGLGAGLPAEGTLTKLNVTWSVVSSGPGPHLLCALRRRAGGGIDLLTKEWSFSGIEVREGRVPVRGYPAEP</sequence>
<protein>
    <submittedName>
        <fullName evidence="1">Uncharacterized protein</fullName>
    </submittedName>
</protein>
<dbReference type="RefSeq" id="WP_097326824.1">
    <property type="nucleotide sequence ID" value="NZ_OBDY01000024.1"/>
</dbReference>
<keyword evidence="2" id="KW-1185">Reference proteome</keyword>
<evidence type="ECO:0000313" key="2">
    <source>
        <dbReference type="Proteomes" id="UP000219612"/>
    </source>
</evidence>
<evidence type="ECO:0000313" key="1">
    <source>
        <dbReference type="EMBL" id="SNY62993.1"/>
    </source>
</evidence>
<dbReference type="EMBL" id="OBDY01000024">
    <property type="protein sequence ID" value="SNY62993.1"/>
    <property type="molecule type" value="Genomic_DNA"/>
</dbReference>
<reference evidence="1 2" key="1">
    <citation type="submission" date="2017-09" db="EMBL/GenBank/DDBJ databases">
        <authorList>
            <person name="Ehlers B."/>
            <person name="Leendertz F.H."/>
        </authorList>
    </citation>
    <scope>NUCLEOTIDE SEQUENCE [LARGE SCALE GENOMIC DNA]</scope>
    <source>
        <strain evidence="1 2">CGMCC 4.6857</strain>
    </source>
</reference>
<organism evidence="1 2">
    <name type="scientific">Paractinoplanes atraurantiacus</name>
    <dbReference type="NCBI Taxonomy" id="1036182"/>
    <lineage>
        <taxon>Bacteria</taxon>
        <taxon>Bacillati</taxon>
        <taxon>Actinomycetota</taxon>
        <taxon>Actinomycetes</taxon>
        <taxon>Micromonosporales</taxon>
        <taxon>Micromonosporaceae</taxon>
        <taxon>Paractinoplanes</taxon>
    </lineage>
</organism>
<gene>
    <name evidence="1" type="ORF">SAMN05421748_124145</name>
</gene>
<dbReference type="Proteomes" id="UP000219612">
    <property type="component" value="Unassembled WGS sequence"/>
</dbReference>
<name>A0A285JSC7_9ACTN</name>
<dbReference type="AlphaFoldDB" id="A0A285JSC7"/>
<accession>A0A285JSC7</accession>
<proteinExistence type="predicted"/>